<dbReference type="Proteomes" id="UP000603904">
    <property type="component" value="Unassembled WGS sequence"/>
</dbReference>
<keyword evidence="2 4" id="KW-0238">DNA-binding</keyword>
<proteinExistence type="predicted"/>
<keyword evidence="7" id="KW-1185">Reference proteome</keyword>
<evidence type="ECO:0000259" key="5">
    <source>
        <dbReference type="PROSITE" id="PS50977"/>
    </source>
</evidence>
<dbReference type="EMBL" id="BOOC01000017">
    <property type="protein sequence ID" value="GIH40899.1"/>
    <property type="molecule type" value="Genomic_DNA"/>
</dbReference>
<evidence type="ECO:0000256" key="1">
    <source>
        <dbReference type="ARBA" id="ARBA00023015"/>
    </source>
</evidence>
<evidence type="ECO:0000313" key="6">
    <source>
        <dbReference type="EMBL" id="GIH40899.1"/>
    </source>
</evidence>
<dbReference type="PANTHER" id="PTHR47506">
    <property type="entry name" value="TRANSCRIPTIONAL REGULATORY PROTEIN"/>
    <property type="match status" value="1"/>
</dbReference>
<evidence type="ECO:0000256" key="3">
    <source>
        <dbReference type="ARBA" id="ARBA00023163"/>
    </source>
</evidence>
<feature type="domain" description="HTH tetR-type" evidence="5">
    <location>
        <begin position="1"/>
        <end position="55"/>
    </location>
</feature>
<accession>A0ABQ4G1F1</accession>
<dbReference type="PRINTS" id="PR00455">
    <property type="entry name" value="HTHTETR"/>
</dbReference>
<feature type="DNA-binding region" description="H-T-H motif" evidence="4">
    <location>
        <begin position="18"/>
        <end position="37"/>
    </location>
</feature>
<dbReference type="InterPro" id="IPR009057">
    <property type="entry name" value="Homeodomain-like_sf"/>
</dbReference>
<dbReference type="SUPFAM" id="SSF48498">
    <property type="entry name" value="Tetracyclin repressor-like, C-terminal domain"/>
    <property type="match status" value="1"/>
</dbReference>
<keyword evidence="1" id="KW-0805">Transcription regulation</keyword>
<dbReference type="InterPro" id="IPR036271">
    <property type="entry name" value="Tet_transcr_reg_TetR-rel_C_sf"/>
</dbReference>
<dbReference type="Gene3D" id="1.10.357.10">
    <property type="entry name" value="Tetracycline Repressor, domain 2"/>
    <property type="match status" value="1"/>
</dbReference>
<gene>
    <name evidence="6" type="ORF">Mco01_38990</name>
</gene>
<comment type="caution">
    <text evidence="6">The sequence shown here is derived from an EMBL/GenBank/DDBJ whole genome shotgun (WGS) entry which is preliminary data.</text>
</comment>
<dbReference type="Pfam" id="PF00440">
    <property type="entry name" value="TetR_N"/>
    <property type="match status" value="1"/>
</dbReference>
<dbReference type="Pfam" id="PF16925">
    <property type="entry name" value="TetR_C_13"/>
    <property type="match status" value="1"/>
</dbReference>
<protein>
    <submittedName>
        <fullName evidence="6">TetR family transcriptional regulator</fullName>
    </submittedName>
</protein>
<evidence type="ECO:0000313" key="7">
    <source>
        <dbReference type="Proteomes" id="UP000603904"/>
    </source>
</evidence>
<name>A0ABQ4G1F1_9ACTN</name>
<sequence length="188" mass="20839">MLEVARRLFYWNGIRAVGVDRIAAEAGVAPMTLYRLFPSKDDLVTAYVERTENDYREWFMKATRADGRSPRDRILALFDELIAQTQPHVSRGCPFLMTLAEYPQSEAGCHRHAVDLKKWTHARMVELVDQLAESQGVAGSAGLADHLILIMEGVYASVQALGAQGPARQARAIAERLLTPEGGSCPTR</sequence>
<dbReference type="InterPro" id="IPR011075">
    <property type="entry name" value="TetR_C"/>
</dbReference>
<dbReference type="PANTHER" id="PTHR47506:SF1">
    <property type="entry name" value="HTH-TYPE TRANSCRIPTIONAL REGULATOR YJDC"/>
    <property type="match status" value="1"/>
</dbReference>
<evidence type="ECO:0000256" key="4">
    <source>
        <dbReference type="PROSITE-ProRule" id="PRU00335"/>
    </source>
</evidence>
<evidence type="ECO:0000256" key="2">
    <source>
        <dbReference type="ARBA" id="ARBA00023125"/>
    </source>
</evidence>
<keyword evidence="3" id="KW-0804">Transcription</keyword>
<reference evidence="6 7" key="1">
    <citation type="submission" date="2021-01" db="EMBL/GenBank/DDBJ databases">
        <title>Whole genome shotgun sequence of Microbispora corallina NBRC 16416.</title>
        <authorList>
            <person name="Komaki H."/>
            <person name="Tamura T."/>
        </authorList>
    </citation>
    <scope>NUCLEOTIDE SEQUENCE [LARGE SCALE GENOMIC DNA]</scope>
    <source>
        <strain evidence="6 7">NBRC 16416</strain>
    </source>
</reference>
<dbReference type="SUPFAM" id="SSF46689">
    <property type="entry name" value="Homeodomain-like"/>
    <property type="match status" value="1"/>
</dbReference>
<dbReference type="PROSITE" id="PS50977">
    <property type="entry name" value="HTH_TETR_2"/>
    <property type="match status" value="1"/>
</dbReference>
<dbReference type="InterPro" id="IPR001647">
    <property type="entry name" value="HTH_TetR"/>
</dbReference>
<organism evidence="6 7">
    <name type="scientific">Microbispora corallina</name>
    <dbReference type="NCBI Taxonomy" id="83302"/>
    <lineage>
        <taxon>Bacteria</taxon>
        <taxon>Bacillati</taxon>
        <taxon>Actinomycetota</taxon>
        <taxon>Actinomycetes</taxon>
        <taxon>Streptosporangiales</taxon>
        <taxon>Streptosporangiaceae</taxon>
        <taxon>Microbispora</taxon>
    </lineage>
</organism>